<sequence>MWRLGVFVSVLLTVNVLRNPRPPSEVKLGVYLAITCPCSTLDTQSRELTMSSSVDQPQCVWDDTCILFFVIWRQGEWKTTLSAPNLDSNLDLPVIGILVSSNSSAFNHATTDAAVEFNTTSALANYATEAGLCQVESLGAGKIWLHLSLIAQAKQLTLKHFVELVYRPESKSPWFRYQQSPLTSLLPFYEQTFSDT</sequence>
<name>A0A7R9G0B1_TIMSH</name>
<proteinExistence type="predicted"/>
<dbReference type="EMBL" id="OC002674">
    <property type="protein sequence ID" value="CAD7262187.1"/>
    <property type="molecule type" value="Genomic_DNA"/>
</dbReference>
<keyword evidence="1" id="KW-0732">Signal</keyword>
<accession>A0A7R9G0B1</accession>
<organism evidence="2">
    <name type="scientific">Timema shepardi</name>
    <name type="common">Walking stick</name>
    <dbReference type="NCBI Taxonomy" id="629360"/>
    <lineage>
        <taxon>Eukaryota</taxon>
        <taxon>Metazoa</taxon>
        <taxon>Ecdysozoa</taxon>
        <taxon>Arthropoda</taxon>
        <taxon>Hexapoda</taxon>
        <taxon>Insecta</taxon>
        <taxon>Pterygota</taxon>
        <taxon>Neoptera</taxon>
        <taxon>Polyneoptera</taxon>
        <taxon>Phasmatodea</taxon>
        <taxon>Timematodea</taxon>
        <taxon>Timematoidea</taxon>
        <taxon>Timematidae</taxon>
        <taxon>Timema</taxon>
    </lineage>
</organism>
<evidence type="ECO:0000256" key="1">
    <source>
        <dbReference type="SAM" id="SignalP"/>
    </source>
</evidence>
<reference evidence="2" key="1">
    <citation type="submission" date="2020-11" db="EMBL/GenBank/DDBJ databases">
        <authorList>
            <person name="Tran Van P."/>
        </authorList>
    </citation>
    <scope>NUCLEOTIDE SEQUENCE</scope>
</reference>
<gene>
    <name evidence="2" type="ORF">TSIB3V08_LOCUS6304</name>
</gene>
<feature type="chain" id="PRO_5031179347" evidence="1">
    <location>
        <begin position="19"/>
        <end position="196"/>
    </location>
</feature>
<feature type="signal peptide" evidence="1">
    <location>
        <begin position="1"/>
        <end position="18"/>
    </location>
</feature>
<evidence type="ECO:0000313" key="2">
    <source>
        <dbReference type="EMBL" id="CAD7262187.1"/>
    </source>
</evidence>
<protein>
    <submittedName>
        <fullName evidence="2">Uncharacterized protein</fullName>
    </submittedName>
</protein>
<dbReference type="AlphaFoldDB" id="A0A7R9G0B1"/>